<dbReference type="Gene3D" id="1.25.40.420">
    <property type="match status" value="1"/>
</dbReference>
<keyword evidence="2" id="KW-0677">Repeat</keyword>
<protein>
    <submittedName>
        <fullName evidence="4">Kelch-like protein 10</fullName>
    </submittedName>
</protein>
<dbReference type="eggNOG" id="KOG4441">
    <property type="taxonomic scope" value="Eukaryota"/>
</dbReference>
<dbReference type="AlphaFoldDB" id="A0A067QW48"/>
<reference evidence="4 5" key="1">
    <citation type="journal article" date="2014" name="Nat. Commun.">
        <title>Molecular traces of alternative social organization in a termite genome.</title>
        <authorList>
            <person name="Terrapon N."/>
            <person name="Li C."/>
            <person name="Robertson H.M."/>
            <person name="Ji L."/>
            <person name="Meng X."/>
            <person name="Booth W."/>
            <person name="Chen Z."/>
            <person name="Childers C.P."/>
            <person name="Glastad K.M."/>
            <person name="Gokhale K."/>
            <person name="Gowin J."/>
            <person name="Gronenberg W."/>
            <person name="Hermansen R.A."/>
            <person name="Hu H."/>
            <person name="Hunt B.G."/>
            <person name="Huylmans A.K."/>
            <person name="Khalil S.M."/>
            <person name="Mitchell R.D."/>
            <person name="Munoz-Torres M.C."/>
            <person name="Mustard J.A."/>
            <person name="Pan H."/>
            <person name="Reese J.T."/>
            <person name="Scharf M.E."/>
            <person name="Sun F."/>
            <person name="Vogel H."/>
            <person name="Xiao J."/>
            <person name="Yang W."/>
            <person name="Yang Z."/>
            <person name="Yang Z."/>
            <person name="Zhou J."/>
            <person name="Zhu J."/>
            <person name="Brent C.S."/>
            <person name="Elsik C.G."/>
            <person name="Goodisman M.A."/>
            <person name="Liberles D.A."/>
            <person name="Roe R.M."/>
            <person name="Vargo E.L."/>
            <person name="Vilcinskas A."/>
            <person name="Wang J."/>
            <person name="Bornberg-Bauer E."/>
            <person name="Korb J."/>
            <person name="Zhang G."/>
            <person name="Liebig J."/>
        </authorList>
    </citation>
    <scope>NUCLEOTIDE SEQUENCE [LARGE SCALE GENOMIC DNA]</scope>
    <source>
        <tissue evidence="4">Whole organism</tissue>
    </source>
</reference>
<evidence type="ECO:0000256" key="1">
    <source>
        <dbReference type="ARBA" id="ARBA00022441"/>
    </source>
</evidence>
<evidence type="ECO:0000313" key="5">
    <source>
        <dbReference type="Proteomes" id="UP000027135"/>
    </source>
</evidence>
<evidence type="ECO:0000256" key="2">
    <source>
        <dbReference type="ARBA" id="ARBA00022737"/>
    </source>
</evidence>
<accession>A0A067QW48</accession>
<keyword evidence="5" id="KW-1185">Reference proteome</keyword>
<proteinExistence type="predicted"/>
<evidence type="ECO:0000313" key="4">
    <source>
        <dbReference type="EMBL" id="KDR14319.1"/>
    </source>
</evidence>
<dbReference type="InParanoid" id="A0A067QW48"/>
<dbReference type="EMBL" id="KK852888">
    <property type="protein sequence ID" value="KDR14319.1"/>
    <property type="molecule type" value="Genomic_DNA"/>
</dbReference>
<keyword evidence="1" id="KW-0880">Kelch repeat</keyword>
<evidence type="ECO:0000259" key="3">
    <source>
        <dbReference type="SMART" id="SM00875"/>
    </source>
</evidence>
<dbReference type="Pfam" id="PF07707">
    <property type="entry name" value="BACK"/>
    <property type="match status" value="1"/>
</dbReference>
<dbReference type="PANTHER" id="PTHR24412">
    <property type="entry name" value="KELCH PROTEIN"/>
    <property type="match status" value="1"/>
</dbReference>
<dbReference type="PANTHER" id="PTHR24412:SF172">
    <property type="entry name" value="KELCH-LIKE PROTEIN 10"/>
    <property type="match status" value="1"/>
</dbReference>
<feature type="domain" description="BACK" evidence="3">
    <location>
        <begin position="111"/>
        <end position="214"/>
    </location>
</feature>
<dbReference type="InterPro" id="IPR011705">
    <property type="entry name" value="BACK"/>
</dbReference>
<dbReference type="SMART" id="SM00875">
    <property type="entry name" value="BACK"/>
    <property type="match status" value="1"/>
</dbReference>
<name>A0A067QW48_ZOONE</name>
<organism evidence="4 5">
    <name type="scientific">Zootermopsis nevadensis</name>
    <name type="common">Dampwood termite</name>
    <dbReference type="NCBI Taxonomy" id="136037"/>
    <lineage>
        <taxon>Eukaryota</taxon>
        <taxon>Metazoa</taxon>
        <taxon>Ecdysozoa</taxon>
        <taxon>Arthropoda</taxon>
        <taxon>Hexapoda</taxon>
        <taxon>Insecta</taxon>
        <taxon>Pterygota</taxon>
        <taxon>Neoptera</taxon>
        <taxon>Polyneoptera</taxon>
        <taxon>Dictyoptera</taxon>
        <taxon>Blattodea</taxon>
        <taxon>Blattoidea</taxon>
        <taxon>Termitoidae</taxon>
        <taxon>Termopsidae</taxon>
        <taxon>Zootermopsis</taxon>
    </lineage>
</organism>
<dbReference type="Proteomes" id="UP000027135">
    <property type="component" value="Unassembled WGS sequence"/>
</dbReference>
<sequence length="268" mass="30351">MDLDLWSPAHRRGDTAGHRISALALEMLCMCSSLASEEQTSFLSATSTLRAKTKTDPLVPVEDEPLLLLVQDNTASKSSDILRITPEPPVHAMDRMTDKFTLLVQGLSRTALTSEFAVGWLHYCADLETHARRFILSHFVEMSEKNKELLELSAEELQAIIGSDKLNMKEERFVWECILRWVNHDQDIRKGYIAALSKGVRLGLIDKYFVLKKEDSGLQHISIAIIIGFHQRVRPVLGLTTPIHHMFPFLIEVYLEMACLTKQSPAIR</sequence>
<gene>
    <name evidence="4" type="ORF">L798_11405</name>
</gene>